<dbReference type="EMBL" id="BSXS01006555">
    <property type="protein sequence ID" value="GME85685.1"/>
    <property type="molecule type" value="Genomic_DNA"/>
</dbReference>
<protein>
    <submittedName>
        <fullName evidence="1">Unnamed protein product</fullName>
    </submittedName>
</protein>
<sequence>MMANNVKEWMSFVFLSIINTEIPKYEMVLNCCANILFEYSKFPGGGESVLSLLIDNTQSTSFATSITASTFAIGDSTISETLIRSLMYVINRKLIPQAMEIWASLTCILSEQNWESGLETLPFKDSWLSVWDECMAQGNEALEIGLYAWRAVIFNYEKSAVNYNVNHSYTREMLSAKIGVLFRPFALLAKVKSDSATLSNAYMVLFMRLSHFLEKIFSKRVNSQRISANSWVITFLLGAFIKCTDKFRSKSDIWADLFCQMFNKSPESVSHESAIFNYMKDCSARWYVAPLNPMWVFVYLEDVLTALSKLYEIPGAFEQSRVDMLHSVLNNIGKQEKHGRLQFSPQVYTRLGDLVVTLFSESGIPVNKIVEEGWKYYRIFGNV</sequence>
<accession>A0ACB5TCM3</accession>
<gene>
    <name evidence="1" type="ORF">Amon02_000773000</name>
</gene>
<keyword evidence="2" id="KW-1185">Reference proteome</keyword>
<name>A0ACB5TCM3_AMBMO</name>
<comment type="caution">
    <text evidence="1">The sequence shown here is derived from an EMBL/GenBank/DDBJ whole genome shotgun (WGS) entry which is preliminary data.</text>
</comment>
<dbReference type="Proteomes" id="UP001165064">
    <property type="component" value="Unassembled WGS sequence"/>
</dbReference>
<reference evidence="1" key="1">
    <citation type="submission" date="2023-04" db="EMBL/GenBank/DDBJ databases">
        <title>Ambrosiozyma monospora NBRC 10751.</title>
        <authorList>
            <person name="Ichikawa N."/>
            <person name="Sato H."/>
            <person name="Tonouchi N."/>
        </authorList>
    </citation>
    <scope>NUCLEOTIDE SEQUENCE</scope>
    <source>
        <strain evidence="1">NBRC 10751</strain>
    </source>
</reference>
<organism evidence="1 2">
    <name type="scientific">Ambrosiozyma monospora</name>
    <name type="common">Yeast</name>
    <name type="synonym">Endomycopsis monosporus</name>
    <dbReference type="NCBI Taxonomy" id="43982"/>
    <lineage>
        <taxon>Eukaryota</taxon>
        <taxon>Fungi</taxon>
        <taxon>Dikarya</taxon>
        <taxon>Ascomycota</taxon>
        <taxon>Saccharomycotina</taxon>
        <taxon>Pichiomycetes</taxon>
        <taxon>Pichiales</taxon>
        <taxon>Pichiaceae</taxon>
        <taxon>Ambrosiozyma</taxon>
    </lineage>
</organism>
<evidence type="ECO:0000313" key="1">
    <source>
        <dbReference type="EMBL" id="GME85685.1"/>
    </source>
</evidence>
<proteinExistence type="predicted"/>
<evidence type="ECO:0000313" key="2">
    <source>
        <dbReference type="Proteomes" id="UP001165064"/>
    </source>
</evidence>